<name>A0A919PGH3_9ACTN</name>
<accession>A0A919PGH3</accession>
<keyword evidence="1" id="KW-0812">Transmembrane</keyword>
<feature type="transmembrane region" description="Helical" evidence="1">
    <location>
        <begin position="102"/>
        <end position="124"/>
    </location>
</feature>
<feature type="transmembrane region" description="Helical" evidence="1">
    <location>
        <begin position="37"/>
        <end position="56"/>
    </location>
</feature>
<dbReference type="RefSeq" id="WP_203845601.1">
    <property type="nucleotide sequence ID" value="NZ_BAAAVW010000006.1"/>
</dbReference>
<sequence length="402" mass="42226">MINVGENSARRPSRWIVALAGIGGAAALGLHSGQGALGVEATVAATMVALILHLVIHEGGHLLIALLTGLKVTGVQISLRAGHQSKVTVRPKPSQAGLPARMVAFILGGPLANLGCAALTYQLAMRPMPVLARYALLAAAITGAVFGSGNLLPFRVGSGQRSDGANLLRWTFRSGQARAELDRGQRLIRTVQTVKNIAGGNVDTARLDTILAKAEDPLVLLAAFVHRWGNGFDTDNGQLIADAERLSAIAHDKDTHPVRAGLIAGQLATFFGMSHLHAAIVHGKPVDRPNADEIIELGELGVRLRDTPDTRIGLAVTRLLDHRPEEARTLLVGIRPGTATPAADALALQVRAVAELYLGDHAQADRLVAAVGKLNPAIREMLTVLRAPTAGRPPTLVQPDPA</sequence>
<evidence type="ECO:0000313" key="2">
    <source>
        <dbReference type="EMBL" id="GIG43747.1"/>
    </source>
</evidence>
<reference evidence="2" key="1">
    <citation type="submission" date="2021-01" db="EMBL/GenBank/DDBJ databases">
        <title>Whole genome shotgun sequence of Dactylosporangium siamense NBRC 106093.</title>
        <authorList>
            <person name="Komaki H."/>
            <person name="Tamura T."/>
        </authorList>
    </citation>
    <scope>NUCLEOTIDE SEQUENCE</scope>
    <source>
        <strain evidence="2">NBRC 106093</strain>
    </source>
</reference>
<evidence type="ECO:0000313" key="3">
    <source>
        <dbReference type="Proteomes" id="UP000660611"/>
    </source>
</evidence>
<feature type="transmembrane region" description="Helical" evidence="1">
    <location>
        <begin position="12"/>
        <end position="30"/>
    </location>
</feature>
<dbReference type="AlphaFoldDB" id="A0A919PGH3"/>
<feature type="transmembrane region" description="Helical" evidence="1">
    <location>
        <begin position="130"/>
        <end position="152"/>
    </location>
</feature>
<proteinExistence type="predicted"/>
<protein>
    <submittedName>
        <fullName evidence="2">Uncharacterized protein</fullName>
    </submittedName>
</protein>
<comment type="caution">
    <text evidence="2">The sequence shown here is derived from an EMBL/GenBank/DDBJ whole genome shotgun (WGS) entry which is preliminary data.</text>
</comment>
<keyword evidence="1" id="KW-1133">Transmembrane helix</keyword>
<organism evidence="2 3">
    <name type="scientific">Dactylosporangium siamense</name>
    <dbReference type="NCBI Taxonomy" id="685454"/>
    <lineage>
        <taxon>Bacteria</taxon>
        <taxon>Bacillati</taxon>
        <taxon>Actinomycetota</taxon>
        <taxon>Actinomycetes</taxon>
        <taxon>Micromonosporales</taxon>
        <taxon>Micromonosporaceae</taxon>
        <taxon>Dactylosporangium</taxon>
    </lineage>
</organism>
<dbReference type="EMBL" id="BONQ01000026">
    <property type="protein sequence ID" value="GIG43747.1"/>
    <property type="molecule type" value="Genomic_DNA"/>
</dbReference>
<keyword evidence="3" id="KW-1185">Reference proteome</keyword>
<gene>
    <name evidence="2" type="ORF">Dsi01nite_017880</name>
</gene>
<dbReference type="Proteomes" id="UP000660611">
    <property type="component" value="Unassembled WGS sequence"/>
</dbReference>
<evidence type="ECO:0000256" key="1">
    <source>
        <dbReference type="SAM" id="Phobius"/>
    </source>
</evidence>
<keyword evidence="1" id="KW-0472">Membrane</keyword>